<name>A0ABW0RCL8_9BACL</name>
<dbReference type="Pfam" id="PF13440">
    <property type="entry name" value="Polysacc_synt_3"/>
    <property type="match status" value="1"/>
</dbReference>
<gene>
    <name evidence="7" type="ORF">ACFPOH_11495</name>
</gene>
<feature type="transmembrane region" description="Helical" evidence="6">
    <location>
        <begin position="118"/>
        <end position="137"/>
    </location>
</feature>
<feature type="transmembrane region" description="Helical" evidence="6">
    <location>
        <begin position="258"/>
        <end position="279"/>
    </location>
</feature>
<evidence type="ECO:0000256" key="2">
    <source>
        <dbReference type="ARBA" id="ARBA00022475"/>
    </source>
</evidence>
<feature type="transmembrane region" description="Helical" evidence="6">
    <location>
        <begin position="299"/>
        <end position="319"/>
    </location>
</feature>
<feature type="transmembrane region" description="Helical" evidence="6">
    <location>
        <begin position="93"/>
        <end position="112"/>
    </location>
</feature>
<keyword evidence="3 6" id="KW-0812">Transmembrane</keyword>
<feature type="transmembrane region" description="Helical" evidence="6">
    <location>
        <begin position="21"/>
        <end position="39"/>
    </location>
</feature>
<protein>
    <submittedName>
        <fullName evidence="7">Oligosaccharide flippase family protein</fullName>
    </submittedName>
</protein>
<sequence length="423" mass="48540">MKDILRNLIKKGLFDILGANLLNRIIGFASSIVLVRILTKEEFGLYSYADNLVKFFLLFNALGVTAGILQFCSETRDSDKKYSYFKYGIRLGVLFNFFVSLLILFYGLLFPLKLENARFILISMFLLPMVSLLFEAIQMYFRATLQNRYFSLLSSLNTFLIFLCSILGAYFFQAIGVVLLKYIAYLISILVGVKLLKDFFQFIKAPKLLYNERKNFIKFSMVSSFNNAIAQLLYVIDIFLIGILIVDANEIASYKTATLIPFALNFIPLSIMTFIYPYFAKNHSNKKWIKDNYKKLTKYLLIINSVISIFLIIFAKFIIKLLFGSQYLDSVYIFQILAFGYFIAGTFRIPAGNILVMLKKLKFNFYLSIITGILNIVLGIILIYKFGAIGAAFSTILVFIFTSLLGSIYLNLVLRRGWDKTLL</sequence>
<dbReference type="Proteomes" id="UP001595978">
    <property type="component" value="Unassembled WGS sequence"/>
</dbReference>
<dbReference type="InterPro" id="IPR050833">
    <property type="entry name" value="Poly_Biosynth_Transport"/>
</dbReference>
<keyword evidence="5 6" id="KW-0472">Membrane</keyword>
<comment type="subcellular location">
    <subcellularLocation>
        <location evidence="1">Cell membrane</location>
        <topology evidence="1">Multi-pass membrane protein</topology>
    </subcellularLocation>
</comment>
<feature type="transmembrane region" description="Helical" evidence="6">
    <location>
        <begin position="331"/>
        <end position="351"/>
    </location>
</feature>
<keyword evidence="4 6" id="KW-1133">Transmembrane helix</keyword>
<feature type="transmembrane region" description="Helical" evidence="6">
    <location>
        <begin position="51"/>
        <end position="72"/>
    </location>
</feature>
<proteinExistence type="predicted"/>
<reference evidence="8" key="1">
    <citation type="journal article" date="2019" name="Int. J. Syst. Evol. Microbiol.">
        <title>The Global Catalogue of Microorganisms (GCM) 10K type strain sequencing project: providing services to taxonomists for standard genome sequencing and annotation.</title>
        <authorList>
            <consortium name="The Broad Institute Genomics Platform"/>
            <consortium name="The Broad Institute Genome Sequencing Center for Infectious Disease"/>
            <person name="Wu L."/>
            <person name="Ma J."/>
        </authorList>
    </citation>
    <scope>NUCLEOTIDE SEQUENCE [LARGE SCALE GENOMIC DNA]</scope>
    <source>
        <strain evidence="8">CCUG 56331</strain>
    </source>
</reference>
<feature type="transmembrane region" description="Helical" evidence="6">
    <location>
        <begin position="390"/>
        <end position="414"/>
    </location>
</feature>
<accession>A0ABW0RCL8</accession>
<dbReference type="EMBL" id="JBHSNQ010000147">
    <property type="protein sequence ID" value="MFC5542343.1"/>
    <property type="molecule type" value="Genomic_DNA"/>
</dbReference>
<evidence type="ECO:0000256" key="1">
    <source>
        <dbReference type="ARBA" id="ARBA00004651"/>
    </source>
</evidence>
<dbReference type="RefSeq" id="WP_390309751.1">
    <property type="nucleotide sequence ID" value="NZ_JBHSNQ010000147.1"/>
</dbReference>
<evidence type="ECO:0000256" key="3">
    <source>
        <dbReference type="ARBA" id="ARBA00022692"/>
    </source>
</evidence>
<evidence type="ECO:0000256" key="4">
    <source>
        <dbReference type="ARBA" id="ARBA00022989"/>
    </source>
</evidence>
<feature type="transmembrane region" description="Helical" evidence="6">
    <location>
        <begin position="149"/>
        <end position="172"/>
    </location>
</feature>
<evidence type="ECO:0000313" key="8">
    <source>
        <dbReference type="Proteomes" id="UP001595978"/>
    </source>
</evidence>
<evidence type="ECO:0000256" key="6">
    <source>
        <dbReference type="SAM" id="Phobius"/>
    </source>
</evidence>
<feature type="transmembrane region" description="Helical" evidence="6">
    <location>
        <begin position="363"/>
        <end position="384"/>
    </location>
</feature>
<evidence type="ECO:0000313" key="7">
    <source>
        <dbReference type="EMBL" id="MFC5542343.1"/>
    </source>
</evidence>
<comment type="caution">
    <text evidence="7">The sequence shown here is derived from an EMBL/GenBank/DDBJ whole genome shotgun (WGS) entry which is preliminary data.</text>
</comment>
<feature type="transmembrane region" description="Helical" evidence="6">
    <location>
        <begin position="216"/>
        <end position="246"/>
    </location>
</feature>
<keyword evidence="2" id="KW-1003">Cell membrane</keyword>
<feature type="transmembrane region" description="Helical" evidence="6">
    <location>
        <begin position="178"/>
        <end position="196"/>
    </location>
</feature>
<organism evidence="7 8">
    <name type="scientific">Ureibacillus suwonensis</name>
    <dbReference type="NCBI Taxonomy" id="313007"/>
    <lineage>
        <taxon>Bacteria</taxon>
        <taxon>Bacillati</taxon>
        <taxon>Bacillota</taxon>
        <taxon>Bacilli</taxon>
        <taxon>Bacillales</taxon>
        <taxon>Caryophanaceae</taxon>
        <taxon>Ureibacillus</taxon>
    </lineage>
</organism>
<dbReference type="PANTHER" id="PTHR30250:SF11">
    <property type="entry name" value="O-ANTIGEN TRANSPORTER-RELATED"/>
    <property type="match status" value="1"/>
</dbReference>
<dbReference type="PANTHER" id="PTHR30250">
    <property type="entry name" value="PST FAMILY PREDICTED COLANIC ACID TRANSPORTER"/>
    <property type="match status" value="1"/>
</dbReference>
<keyword evidence="8" id="KW-1185">Reference proteome</keyword>
<evidence type="ECO:0000256" key="5">
    <source>
        <dbReference type="ARBA" id="ARBA00023136"/>
    </source>
</evidence>